<evidence type="ECO:0000313" key="7">
    <source>
        <dbReference type="Proteomes" id="UP000214365"/>
    </source>
</evidence>
<dbReference type="Gene3D" id="3.10.490.10">
    <property type="entry name" value="Gamma-glutamyl cyclotransferase-like"/>
    <property type="match status" value="1"/>
</dbReference>
<evidence type="ECO:0000259" key="5">
    <source>
        <dbReference type="Pfam" id="PF06094"/>
    </source>
</evidence>
<keyword evidence="2" id="KW-0808">Transferase</keyword>
<feature type="compositionally biased region" description="Polar residues" evidence="4">
    <location>
        <begin position="46"/>
        <end position="78"/>
    </location>
</feature>
<organism evidence="6 7">
    <name type="scientific">Talaromyces atroroseus</name>
    <dbReference type="NCBI Taxonomy" id="1441469"/>
    <lineage>
        <taxon>Eukaryota</taxon>
        <taxon>Fungi</taxon>
        <taxon>Dikarya</taxon>
        <taxon>Ascomycota</taxon>
        <taxon>Pezizomycotina</taxon>
        <taxon>Eurotiomycetes</taxon>
        <taxon>Eurotiomycetidae</taxon>
        <taxon>Eurotiales</taxon>
        <taxon>Trichocomaceae</taxon>
        <taxon>Talaromyces</taxon>
        <taxon>Talaromyces sect. Trachyspermi</taxon>
    </lineage>
</organism>
<sequence>MSDGNHRNNQTPAVRSTGPNEASAGSIAAAISGLLLLRSRFRRNAVSESSGPLTQVRTRASIMRDTSSNSQQAVNQGGVQRPRQAERKRGAGRSSTAPQAASNASPSINFGAGRPGFTAFQGIIRHAHIIFHFANCLDIDDLIALYSISKDFHDIIDSAMTAVILAKAMQHAPTAATIFPFRCYRKLCIDDPLVELDRSRGHSRLVPSFRWLRMVCWREQVAKKTFWLFNNEGLWLPRECESVIKKVWFLMDIPDNQRRMATIQNSDLWTTSDLFHAIMFFMRIDMRCINPIVPVSHGNIRRMLLAQPTMSMLYRVMARTWLTDTHEALQTYLRWKYRATDRENHPLFGVPRSELGRMQYEGYGVGGSRVKLQRPDDSSILHCYLVSQSPNFQATRRQSRTFQQVEALLEISIRTLNSKLVDALNLRNQQPRTSTNMADAGHTFFFYGTLMVPAILHRIIHGSPTPEPWQKALITTRPALLPGYRRYRVIGADYPAVLKLPSSSEEAAASSVLGVVVTGLTEGDIIRLDSFEGSKYTKRPVTVKVVKNSTTTSSRDAAEGDDENDNVALQRGLAETAHLADGSVTDTEEVEATTYVWTDPESLLELNSEWDFESFKRDKLQWWINAPESEL</sequence>
<comment type="similarity">
    <text evidence="1">Belongs to the gamma-glutamylcyclotransferase family.</text>
</comment>
<dbReference type="GeneID" id="31000155"/>
<dbReference type="Pfam" id="PF06094">
    <property type="entry name" value="GGACT"/>
    <property type="match status" value="1"/>
</dbReference>
<dbReference type="AlphaFoldDB" id="A0A225B8H6"/>
<dbReference type="RefSeq" id="XP_020124510.1">
    <property type="nucleotide sequence ID" value="XM_020260203.1"/>
</dbReference>
<evidence type="ECO:0000313" key="6">
    <source>
        <dbReference type="EMBL" id="OKL64389.1"/>
    </source>
</evidence>
<dbReference type="PANTHER" id="PTHR31544">
    <property type="entry name" value="AIG2-LIKE PROTEIN D"/>
    <property type="match status" value="1"/>
</dbReference>
<protein>
    <recommendedName>
        <fullName evidence="3">Putative gamma-glutamylcyclotransferase</fullName>
    </recommendedName>
</protein>
<feature type="region of interest" description="Disordered" evidence="4">
    <location>
        <begin position="1"/>
        <end position="22"/>
    </location>
</feature>
<dbReference type="PANTHER" id="PTHR31544:SF2">
    <property type="entry name" value="AIG2-LIKE PROTEIN D"/>
    <property type="match status" value="1"/>
</dbReference>
<dbReference type="SUPFAM" id="SSF110857">
    <property type="entry name" value="Gamma-glutamyl cyclotransferase-like"/>
    <property type="match status" value="1"/>
</dbReference>
<dbReference type="STRING" id="1441469.A0A225B8H6"/>
<accession>A0A225B8H6</accession>
<evidence type="ECO:0000256" key="1">
    <source>
        <dbReference type="ARBA" id="ARBA00008861"/>
    </source>
</evidence>
<proteinExistence type="inferred from homology"/>
<evidence type="ECO:0000256" key="2">
    <source>
        <dbReference type="ARBA" id="ARBA00022679"/>
    </source>
</evidence>
<dbReference type="InterPro" id="IPR045038">
    <property type="entry name" value="AIG2-like"/>
</dbReference>
<name>A0A225B8H6_TALAT</name>
<dbReference type="EMBL" id="LFMY01000001">
    <property type="protein sequence ID" value="OKL64389.1"/>
    <property type="molecule type" value="Genomic_DNA"/>
</dbReference>
<gene>
    <name evidence="6" type="ORF">UA08_00400</name>
</gene>
<keyword evidence="7" id="KW-1185">Reference proteome</keyword>
<dbReference type="OrthoDB" id="4966at2759"/>
<feature type="compositionally biased region" description="Polar residues" evidence="4">
    <location>
        <begin position="93"/>
        <end position="108"/>
    </location>
</feature>
<dbReference type="CDD" id="cd06661">
    <property type="entry name" value="GGCT_like"/>
    <property type="match status" value="1"/>
</dbReference>
<reference evidence="6 7" key="1">
    <citation type="submission" date="2015-06" db="EMBL/GenBank/DDBJ databases">
        <title>Talaromyces atroroseus IBT 11181 draft genome.</title>
        <authorList>
            <person name="Rasmussen K.B."/>
            <person name="Rasmussen S."/>
            <person name="Petersen B."/>
            <person name="Sicheritz-Ponten T."/>
            <person name="Mortensen U.H."/>
            <person name="Thrane U."/>
        </authorList>
    </citation>
    <scope>NUCLEOTIDE SEQUENCE [LARGE SCALE GENOMIC DNA]</scope>
    <source>
        <strain evidence="6 7">IBT 11181</strain>
    </source>
</reference>
<evidence type="ECO:0000256" key="3">
    <source>
        <dbReference type="ARBA" id="ARBA00030602"/>
    </source>
</evidence>
<dbReference type="GO" id="GO:0016740">
    <property type="term" value="F:transferase activity"/>
    <property type="evidence" value="ECO:0007669"/>
    <property type="project" value="UniProtKB-KW"/>
</dbReference>
<evidence type="ECO:0000256" key="4">
    <source>
        <dbReference type="SAM" id="MobiDB-lite"/>
    </source>
</evidence>
<feature type="domain" description="Gamma-glutamylcyclotransferase AIG2-like" evidence="5">
    <location>
        <begin position="444"/>
        <end position="550"/>
    </location>
</feature>
<comment type="caution">
    <text evidence="6">The sequence shown here is derived from an EMBL/GenBank/DDBJ whole genome shotgun (WGS) entry which is preliminary data.</text>
</comment>
<dbReference type="InterPro" id="IPR009288">
    <property type="entry name" value="AIG2-like_dom"/>
</dbReference>
<dbReference type="Proteomes" id="UP000214365">
    <property type="component" value="Unassembled WGS sequence"/>
</dbReference>
<dbReference type="InterPro" id="IPR013024">
    <property type="entry name" value="GGCT-like"/>
</dbReference>
<feature type="compositionally biased region" description="Polar residues" evidence="4">
    <location>
        <begin position="7"/>
        <end position="20"/>
    </location>
</feature>
<dbReference type="InterPro" id="IPR036568">
    <property type="entry name" value="GGCT-like_sf"/>
</dbReference>
<feature type="region of interest" description="Disordered" evidence="4">
    <location>
        <begin position="46"/>
        <end position="108"/>
    </location>
</feature>